<reference evidence="1" key="1">
    <citation type="submission" date="2011-05" db="EMBL/GenBank/DDBJ databases">
        <title>Complete sequence of chromosome of Methanothermococcus okinawensis IH1.</title>
        <authorList>
            <consortium name="US DOE Joint Genome Institute"/>
            <person name="Lucas S."/>
            <person name="Han J."/>
            <person name="Lapidus A."/>
            <person name="Cheng J.-F."/>
            <person name="Goodwin L."/>
            <person name="Pitluck S."/>
            <person name="Peters L."/>
            <person name="Mikhailova N."/>
            <person name="Held B."/>
            <person name="Han C."/>
            <person name="Tapia R."/>
            <person name="Land M."/>
            <person name="Hauser L."/>
            <person name="Kyrpides N."/>
            <person name="Ivanova N."/>
            <person name="Pagani I."/>
            <person name="Sieprawska-Lupa M."/>
            <person name="Takai K."/>
            <person name="Miyazaki J."/>
            <person name="Whitman W."/>
            <person name="Woyke T."/>
        </authorList>
    </citation>
    <scope>NUCLEOTIDE SEQUENCE</scope>
    <source>
        <strain evidence="1">IH1</strain>
    </source>
</reference>
<sequence length="715" mass="82267">MGNTPLTYDEIIAKVKRTWTVKFWFDVVAYGSEHYSTSIMNDSTYKIFRYNLITNHYDGEMGWGVIAHQTVEYDDVVEWKNDTTVVQLQYHNSDSYMAEIVIDLCYEIKSNDGKYTKSGRVRWYDYYNGTHLNYYNITSDGASPNENLPEFSINKNVNLNSFSENDNGTATITNNSDGTYYVNGLIMTDVFKKVSIENKEENVSKSFSFTIEKDGKNIKSYNQNGNITDIINKDIGDGWWISSDSTAEITEDNDTQCDIVSSSFIGYSVQPGDYKITFTNKIGVGTIIQTFTFTIKEGMKENINIKISGDLAIKPVCKCYLNSVDSKKITYNYSVSNVKFNAFPNDSNTQLTNIFYENLRDNTKWYLRLFDKDDNKLTEKDITKQNVGTIDYTFNLSKNTVFDGKWELIAKYNKKEYKLDEQQIKVIRQKYCNTIKIDIKMYDEAGTEIDKIPQPTSAGYNKNLHSNINIKINITDEQGKYIDIPDGKIKTNWQQTLTKDDIGKYSFIIPNTDDNALGLGSYGITVYVDRDWCETNGYYNSHNIEANNVMINSNKIEKIMFVGAQVVNYENGITNLDKEYDKISGIFINPQLEFDVVQSTQTNNPLNQYTFCYTPFIASQTLNLPTYTDEEKKELIKAIMRDLGNVRKIETFQIMTKPDKLPKINQNITLDTCIDNQLRTIPIYSINISISNRKLSVKISNEEKKLMKDYLSMLK</sequence>
<keyword evidence="2" id="KW-1185">Reference proteome</keyword>
<dbReference type="EMBL" id="CP002792">
    <property type="protein sequence ID" value="AEH06312.1"/>
    <property type="molecule type" value="Genomic_DNA"/>
</dbReference>
<accession>F8AKB2</accession>
<organism evidence="1 2">
    <name type="scientific">Methanothermococcus okinawensis (strain DSM 14208 / JCM 11175 / IH1)</name>
    <dbReference type="NCBI Taxonomy" id="647113"/>
    <lineage>
        <taxon>Archaea</taxon>
        <taxon>Methanobacteriati</taxon>
        <taxon>Methanobacteriota</taxon>
        <taxon>Methanomada group</taxon>
        <taxon>Methanococci</taxon>
        <taxon>Methanococcales</taxon>
        <taxon>Methanococcaceae</taxon>
        <taxon>Methanothermococcus</taxon>
    </lineage>
</organism>
<dbReference type="RefSeq" id="WP_013866498.1">
    <property type="nucleotide sequence ID" value="NC_015636.1"/>
</dbReference>
<evidence type="ECO:0000313" key="1">
    <source>
        <dbReference type="EMBL" id="AEH06312.1"/>
    </source>
</evidence>
<gene>
    <name evidence="1" type="ordered locus">Metok_0322</name>
</gene>
<dbReference type="KEGG" id="mok:Metok_0322"/>
<dbReference type="AlphaFoldDB" id="F8AKB2"/>
<dbReference type="GeneID" id="10772440"/>
<dbReference type="STRING" id="647113.Metok_0322"/>
<protein>
    <submittedName>
        <fullName evidence="1">Uncharacterized protein</fullName>
    </submittedName>
</protein>
<name>F8AKB2_METOI</name>
<dbReference type="HOGENOM" id="CLU_386186_0_0_2"/>
<dbReference type="OrthoDB" id="66124at2157"/>
<dbReference type="eggNOG" id="arCOG09651">
    <property type="taxonomic scope" value="Archaea"/>
</dbReference>
<dbReference type="Proteomes" id="UP000009296">
    <property type="component" value="Chromosome"/>
</dbReference>
<evidence type="ECO:0000313" key="2">
    <source>
        <dbReference type="Proteomes" id="UP000009296"/>
    </source>
</evidence>
<proteinExistence type="predicted"/>